<feature type="region of interest" description="Disordered" evidence="1">
    <location>
        <begin position="1"/>
        <end position="20"/>
    </location>
</feature>
<dbReference type="EMBL" id="SJPN01000003">
    <property type="protein sequence ID" value="TWU04496.1"/>
    <property type="molecule type" value="Genomic_DNA"/>
</dbReference>
<proteinExistence type="predicted"/>
<keyword evidence="2" id="KW-0812">Transmembrane</keyword>
<protein>
    <submittedName>
        <fullName evidence="3">Uncharacterized protein</fullName>
    </submittedName>
</protein>
<comment type="caution">
    <text evidence="3">The sequence shown here is derived from an EMBL/GenBank/DDBJ whole genome shotgun (WGS) entry which is preliminary data.</text>
</comment>
<evidence type="ECO:0000256" key="1">
    <source>
        <dbReference type="SAM" id="MobiDB-lite"/>
    </source>
</evidence>
<feature type="transmembrane region" description="Helical" evidence="2">
    <location>
        <begin position="128"/>
        <end position="155"/>
    </location>
</feature>
<dbReference type="OrthoDB" id="238446at2"/>
<feature type="transmembrane region" description="Helical" evidence="2">
    <location>
        <begin position="227"/>
        <end position="245"/>
    </location>
</feature>
<dbReference type="RefSeq" id="WP_146519910.1">
    <property type="nucleotide sequence ID" value="NZ_CP151726.1"/>
</dbReference>
<accession>A0A5C6AZP6</accession>
<organism evidence="3 4">
    <name type="scientific">Stieleria varia</name>
    <dbReference type="NCBI Taxonomy" id="2528005"/>
    <lineage>
        <taxon>Bacteria</taxon>
        <taxon>Pseudomonadati</taxon>
        <taxon>Planctomycetota</taxon>
        <taxon>Planctomycetia</taxon>
        <taxon>Pirellulales</taxon>
        <taxon>Pirellulaceae</taxon>
        <taxon>Stieleria</taxon>
    </lineage>
</organism>
<sequence length="376" mass="41662">MPRLNVFSRQQPDEPFDSDVPSSWSLPLGEYGGIHFYVSYAVFVAAAVLTGLVVMIQNRPGNADLPLTALIAVGIWTIGWIVQVGVHLVFHFGLGIHSRNITVGILGVESPNRIWDATQWKASTTVAVASTTLAAVFGCGLIFFAIHAITHSAWTSGQLMQLLRSPGFGLGASESLWLAGTWLCWVQVLCQLFPLSRNQGRALLMSVSYLAARETDEVFQTKLARRLLQLVAISTLLLAMATMAADQNVAVPRWPLLVFLSVLLWVSCRSSDLRDSIVSFHMADSDYLPKLTGGDEEATDGPSWVSQLSESIRMRKKRRLAREALRREREEADDESRLDEVLQRLGEKGRDSLSDSDRALLKRVSENLRRQKESGN</sequence>
<evidence type="ECO:0000313" key="4">
    <source>
        <dbReference type="Proteomes" id="UP000320176"/>
    </source>
</evidence>
<evidence type="ECO:0000313" key="3">
    <source>
        <dbReference type="EMBL" id="TWU04496.1"/>
    </source>
</evidence>
<dbReference type="Proteomes" id="UP000320176">
    <property type="component" value="Unassembled WGS sequence"/>
</dbReference>
<gene>
    <name evidence="3" type="ORF">Pla52n_25370</name>
</gene>
<keyword evidence="2" id="KW-1133">Transmembrane helix</keyword>
<dbReference type="AlphaFoldDB" id="A0A5C6AZP6"/>
<feature type="transmembrane region" description="Helical" evidence="2">
    <location>
        <begin position="63"/>
        <end position="82"/>
    </location>
</feature>
<feature type="transmembrane region" description="Helical" evidence="2">
    <location>
        <begin position="251"/>
        <end position="268"/>
    </location>
</feature>
<keyword evidence="2" id="KW-0472">Membrane</keyword>
<evidence type="ECO:0000256" key="2">
    <source>
        <dbReference type="SAM" id="Phobius"/>
    </source>
</evidence>
<reference evidence="3 4" key="1">
    <citation type="submission" date="2019-02" db="EMBL/GenBank/DDBJ databases">
        <title>Deep-cultivation of Planctomycetes and their phenomic and genomic characterization uncovers novel biology.</title>
        <authorList>
            <person name="Wiegand S."/>
            <person name="Jogler M."/>
            <person name="Boedeker C."/>
            <person name="Pinto D."/>
            <person name="Vollmers J."/>
            <person name="Rivas-Marin E."/>
            <person name="Kohn T."/>
            <person name="Peeters S.H."/>
            <person name="Heuer A."/>
            <person name="Rast P."/>
            <person name="Oberbeckmann S."/>
            <person name="Bunk B."/>
            <person name="Jeske O."/>
            <person name="Meyerdierks A."/>
            <person name="Storesund J.E."/>
            <person name="Kallscheuer N."/>
            <person name="Luecker S."/>
            <person name="Lage O.M."/>
            <person name="Pohl T."/>
            <person name="Merkel B.J."/>
            <person name="Hornburger P."/>
            <person name="Mueller R.-W."/>
            <person name="Bruemmer F."/>
            <person name="Labrenz M."/>
            <person name="Spormann A.M."/>
            <person name="Op Den Camp H."/>
            <person name="Overmann J."/>
            <person name="Amann R."/>
            <person name="Jetten M.S.M."/>
            <person name="Mascher T."/>
            <person name="Medema M.H."/>
            <person name="Devos D.P."/>
            <person name="Kaster A.-K."/>
            <person name="Ovreas L."/>
            <person name="Rohde M."/>
            <person name="Galperin M.Y."/>
            <person name="Jogler C."/>
        </authorList>
    </citation>
    <scope>NUCLEOTIDE SEQUENCE [LARGE SCALE GENOMIC DNA]</scope>
    <source>
        <strain evidence="3 4">Pla52n</strain>
    </source>
</reference>
<keyword evidence="4" id="KW-1185">Reference proteome</keyword>
<name>A0A5C6AZP6_9BACT</name>
<feature type="transmembrane region" description="Helical" evidence="2">
    <location>
        <begin position="34"/>
        <end position="56"/>
    </location>
</feature>